<gene>
    <name evidence="3" type="ORF">AYBTSS11_LOCUS14615</name>
</gene>
<dbReference type="InterPro" id="IPR027238">
    <property type="entry name" value="RuvB-like"/>
</dbReference>
<dbReference type="Gene3D" id="1.10.8.60">
    <property type="match status" value="1"/>
</dbReference>
<keyword evidence="1" id="KW-0539">Nucleus</keyword>
<dbReference type="Pfam" id="PF17856">
    <property type="entry name" value="TIP49_C"/>
    <property type="match status" value="1"/>
</dbReference>
<organism evidence="3 4">
    <name type="scientific">Sphenostylis stenocarpa</name>
    <dbReference type="NCBI Taxonomy" id="92480"/>
    <lineage>
        <taxon>Eukaryota</taxon>
        <taxon>Viridiplantae</taxon>
        <taxon>Streptophyta</taxon>
        <taxon>Embryophyta</taxon>
        <taxon>Tracheophyta</taxon>
        <taxon>Spermatophyta</taxon>
        <taxon>Magnoliopsida</taxon>
        <taxon>eudicotyledons</taxon>
        <taxon>Gunneridae</taxon>
        <taxon>Pentapetalae</taxon>
        <taxon>rosids</taxon>
        <taxon>fabids</taxon>
        <taxon>Fabales</taxon>
        <taxon>Fabaceae</taxon>
        <taxon>Papilionoideae</taxon>
        <taxon>50 kb inversion clade</taxon>
        <taxon>NPAAA clade</taxon>
        <taxon>indigoferoid/millettioid clade</taxon>
        <taxon>Phaseoleae</taxon>
        <taxon>Sphenostylis</taxon>
    </lineage>
</organism>
<dbReference type="AlphaFoldDB" id="A0AA86SC11"/>
<dbReference type="GO" id="GO:0005524">
    <property type="term" value="F:ATP binding"/>
    <property type="evidence" value="ECO:0007669"/>
    <property type="project" value="UniProtKB-KW"/>
</dbReference>
<keyword evidence="4" id="KW-1185">Reference proteome</keyword>
<keyword evidence="1" id="KW-0347">Helicase</keyword>
<dbReference type="EMBL" id="OY731401">
    <property type="protein sequence ID" value="CAJ1951127.1"/>
    <property type="molecule type" value="Genomic_DNA"/>
</dbReference>
<dbReference type="EC" id="3.6.4.12" evidence="1"/>
<reference evidence="3" key="1">
    <citation type="submission" date="2023-10" db="EMBL/GenBank/DDBJ databases">
        <authorList>
            <person name="Domelevo Entfellner J.-B."/>
        </authorList>
    </citation>
    <scope>NUCLEOTIDE SEQUENCE</scope>
</reference>
<evidence type="ECO:0000313" key="4">
    <source>
        <dbReference type="Proteomes" id="UP001189624"/>
    </source>
</evidence>
<dbReference type="GO" id="GO:0003678">
    <property type="term" value="F:DNA helicase activity"/>
    <property type="evidence" value="ECO:0007669"/>
    <property type="project" value="UniProtKB-EC"/>
</dbReference>
<evidence type="ECO:0000313" key="3">
    <source>
        <dbReference type="EMBL" id="CAJ1951127.1"/>
    </source>
</evidence>
<comment type="catalytic activity">
    <reaction evidence="1">
        <text>ATP + H2O = ADP + phosphate + H(+)</text>
        <dbReference type="Rhea" id="RHEA:13065"/>
        <dbReference type="ChEBI" id="CHEBI:15377"/>
        <dbReference type="ChEBI" id="CHEBI:15378"/>
        <dbReference type="ChEBI" id="CHEBI:30616"/>
        <dbReference type="ChEBI" id="CHEBI:43474"/>
        <dbReference type="ChEBI" id="CHEBI:456216"/>
        <dbReference type="EC" id="3.6.4.12"/>
    </reaction>
</comment>
<sequence>MFHKLVLAYDIECFSHACQEKLRKKPHSPDIFNTVCVSLIGPSLIALLRLEVSTIAAVANNLKDLPMLTDTMILRKLLVLKGKTVRDEGSLGFLVEIEKQTSLRHAVQLLSPANIVVKMNGHDNVCKVNLEEVSSLYLDAKSLARGLEADGCSLEFQGCRCFHYNNGAGVVRTVSTPVVKWINCAFIFGLCGRRHIPKTAVNKRDWRTASVAPAK</sequence>
<accession>A0AA86SC11</accession>
<keyword evidence="1" id="KW-0804">Transcription</keyword>
<comment type="similarity">
    <text evidence="1">Belongs to the RuvB family.</text>
</comment>
<evidence type="ECO:0000256" key="1">
    <source>
        <dbReference type="RuleBase" id="RU363048"/>
    </source>
</evidence>
<feature type="domain" description="RuvB-like AAA-lid" evidence="2">
    <location>
        <begin position="88"/>
        <end position="139"/>
    </location>
</feature>
<proteinExistence type="inferred from homology"/>
<dbReference type="Proteomes" id="UP001189624">
    <property type="component" value="Chromosome 4"/>
</dbReference>
<protein>
    <recommendedName>
        <fullName evidence="1">RuvB-like helicase</fullName>
        <ecNumber evidence="1">3.6.4.12</ecNumber>
    </recommendedName>
</protein>
<keyword evidence="1" id="KW-0067">ATP-binding</keyword>
<evidence type="ECO:0000259" key="2">
    <source>
        <dbReference type="Pfam" id="PF17856"/>
    </source>
</evidence>
<dbReference type="PANTHER" id="PTHR11093">
    <property type="entry name" value="RUVB-RELATED REPTIN AND PONTIN"/>
    <property type="match status" value="1"/>
</dbReference>
<dbReference type="InterPro" id="IPR041048">
    <property type="entry name" value="RuvB-like_C"/>
</dbReference>
<keyword evidence="1" id="KW-0805">Transcription regulation</keyword>
<dbReference type="Gramene" id="rna-AYBTSS11_LOCUS14615">
    <property type="protein sequence ID" value="CAJ1951127.1"/>
    <property type="gene ID" value="gene-AYBTSS11_LOCUS14615"/>
</dbReference>
<keyword evidence="1" id="KW-0547">Nucleotide-binding</keyword>
<keyword evidence="1" id="KW-0378">Hydrolase</keyword>
<dbReference type="GO" id="GO:0016787">
    <property type="term" value="F:hydrolase activity"/>
    <property type="evidence" value="ECO:0007669"/>
    <property type="project" value="UniProtKB-KW"/>
</dbReference>
<name>A0AA86SC11_9FABA</name>